<feature type="transmembrane region" description="Helical" evidence="1">
    <location>
        <begin position="63"/>
        <end position="83"/>
    </location>
</feature>
<feature type="transmembrane region" description="Helical" evidence="1">
    <location>
        <begin position="118"/>
        <end position="137"/>
    </location>
</feature>
<dbReference type="RefSeq" id="WP_127484536.1">
    <property type="nucleotide sequence ID" value="NZ_CP022572.1"/>
</dbReference>
<evidence type="ECO:0000313" key="3">
    <source>
        <dbReference type="EMBL" id="AZU60025.1"/>
    </source>
</evidence>
<gene>
    <name evidence="3" type="ORF">CHR53_01335</name>
</gene>
<accession>A0A3T0HSE1</accession>
<sequence length="168" mass="19234">MSTYWGRPKINIPKSKSEWIWDIIGYFCCFGSIILLLIVWGTLPDEVPGHYNAAGEVDRWGSKWELLIFPFIGAFILIFLSVLEKFPEAHNYPKRLNETNAEHFYLHSRKILNQIKNICLIIFCLVEIESISIALGWGGGFGAWFLPVTIIGTGIPIILGIIQQRRIR</sequence>
<organism evidence="3 4">
    <name type="scientific">Neobacillus mesonae</name>
    <dbReference type="NCBI Taxonomy" id="1193713"/>
    <lineage>
        <taxon>Bacteria</taxon>
        <taxon>Bacillati</taxon>
        <taxon>Bacillota</taxon>
        <taxon>Bacilli</taxon>
        <taxon>Bacillales</taxon>
        <taxon>Bacillaceae</taxon>
        <taxon>Neobacillus</taxon>
    </lineage>
</organism>
<dbReference type="Proteomes" id="UP000282892">
    <property type="component" value="Chromosome"/>
</dbReference>
<proteinExistence type="predicted"/>
<dbReference type="AlphaFoldDB" id="A0A3T0HSE1"/>
<keyword evidence="1" id="KW-0812">Transmembrane</keyword>
<feature type="transmembrane region" description="Helical" evidence="1">
    <location>
        <begin position="20"/>
        <end position="43"/>
    </location>
</feature>
<evidence type="ECO:0000256" key="1">
    <source>
        <dbReference type="SAM" id="Phobius"/>
    </source>
</evidence>
<reference evidence="3 4" key="1">
    <citation type="submission" date="2017-07" db="EMBL/GenBank/DDBJ databases">
        <title>The complete genome sequence of Bacillus mesonae strain H20-5, an efficient strain improving plant abiotic stress resistance.</title>
        <authorList>
            <person name="Kim S.Y."/>
            <person name="Song H."/>
            <person name="Sang M.K."/>
            <person name="Weon H.-Y."/>
            <person name="Song J."/>
        </authorList>
    </citation>
    <scope>NUCLEOTIDE SEQUENCE [LARGE SCALE GENOMIC DNA]</scope>
    <source>
        <strain evidence="3 4">H20-5</strain>
    </source>
</reference>
<keyword evidence="1" id="KW-1133">Transmembrane helix</keyword>
<keyword evidence="4" id="KW-1185">Reference proteome</keyword>
<evidence type="ECO:0000259" key="2">
    <source>
        <dbReference type="Pfam" id="PF07853"/>
    </source>
</evidence>
<dbReference type="OrthoDB" id="9808690at2"/>
<feature type="transmembrane region" description="Helical" evidence="1">
    <location>
        <begin position="143"/>
        <end position="162"/>
    </location>
</feature>
<evidence type="ECO:0000313" key="4">
    <source>
        <dbReference type="Proteomes" id="UP000282892"/>
    </source>
</evidence>
<keyword evidence="1" id="KW-0472">Membrane</keyword>
<dbReference type="EMBL" id="CP022572">
    <property type="protein sequence ID" value="AZU60025.1"/>
    <property type="molecule type" value="Genomic_DNA"/>
</dbReference>
<name>A0A3T0HSE1_9BACI</name>
<protein>
    <recommendedName>
        <fullName evidence="2">DUF1648 domain-containing protein</fullName>
    </recommendedName>
</protein>
<dbReference type="InterPro" id="IPR012867">
    <property type="entry name" value="DUF1648"/>
</dbReference>
<dbReference type="STRING" id="1193713.GCA_001636315_02822"/>
<dbReference type="Pfam" id="PF07853">
    <property type="entry name" value="DUF1648"/>
    <property type="match status" value="1"/>
</dbReference>
<feature type="domain" description="DUF1648" evidence="2">
    <location>
        <begin position="29"/>
        <end position="73"/>
    </location>
</feature>
<dbReference type="KEGG" id="nmk:CHR53_01335"/>